<evidence type="ECO:0000313" key="1">
    <source>
        <dbReference type="EMBL" id="CBA03395.1"/>
    </source>
</evidence>
<protein>
    <submittedName>
        <fullName evidence="1">Uncharacterized protein</fullName>
    </submittedName>
</protein>
<dbReference type="EMBL" id="AM889137">
    <property type="protein sequence ID" value="CBA03395.1"/>
    <property type="molecule type" value="Genomic_DNA"/>
</dbReference>
<proteinExistence type="predicted"/>
<organism evidence="1">
    <name type="scientific">Neisseria meningitidis alpha153</name>
    <dbReference type="NCBI Taxonomy" id="663926"/>
    <lineage>
        <taxon>Bacteria</taxon>
        <taxon>Pseudomonadati</taxon>
        <taxon>Pseudomonadota</taxon>
        <taxon>Betaproteobacteria</taxon>
        <taxon>Neisseriales</taxon>
        <taxon>Neisseriaceae</taxon>
        <taxon>Neisseria</taxon>
    </lineage>
</organism>
<sequence>MPSEWQGFRRCRILSSLYLLYNAPCFYGYF</sequence>
<name>C6S9T9_NEIME</name>
<accession>C6S9T9</accession>
<reference evidence="1" key="1">
    <citation type="journal article" date="2008" name="Proc. Natl. Acad. Sci. U.S.A.">
        <title>Whole-genome comparison of disease and carriage strains provides insights into virulence evolution in Neisseria meningitidis.</title>
        <authorList>
            <person name="Schoen C."/>
            <person name="Blom J."/>
            <person name="Claus H."/>
            <person name="Schramm-Glueck A."/>
            <person name="Brandt P."/>
            <person name="Mueller T."/>
            <person name="Goesmann A."/>
            <person name="Joseph B."/>
            <person name="Konietzny S."/>
            <person name="Kurzai O."/>
            <person name="Schmitt C."/>
            <person name="Friedrich T."/>
            <person name="Linke B."/>
            <person name="Vogel U."/>
            <person name="Frosch M."/>
        </authorList>
    </citation>
    <scope>NUCLEOTIDE SEQUENCE</scope>
    <source>
        <strain evidence="1">Alpha153</strain>
    </source>
</reference>
<gene>
    <name evidence="1" type="ORF">NME_0048</name>
</gene>
<dbReference type="AlphaFoldDB" id="C6S9T9"/>